<evidence type="ECO:0000313" key="15">
    <source>
        <dbReference type="Proteomes" id="UP000824028"/>
    </source>
</evidence>
<dbReference type="InterPro" id="IPR027417">
    <property type="entry name" value="P-loop_NTPase"/>
</dbReference>
<gene>
    <name evidence="13 14" type="primary">lpxK</name>
    <name evidence="14" type="ORF">H9814_07020</name>
</gene>
<keyword evidence="11 13" id="KW-0443">Lipid metabolism</keyword>
<comment type="caution">
    <text evidence="14">The sequence shown here is derived from an EMBL/GenBank/DDBJ whole genome shotgun (WGS) entry which is preliminary data.</text>
</comment>
<dbReference type="AlphaFoldDB" id="A0A9D2E9J6"/>
<comment type="pathway">
    <text evidence="2 13">Glycolipid biosynthesis; lipid IV(A) biosynthesis; lipid IV(A) from (3R)-3-hydroxytetradecanoyl-[acyl-carrier-protein] and UDP-N-acetyl-alpha-D-glucosamine: step 6/6.</text>
</comment>
<evidence type="ECO:0000256" key="10">
    <source>
        <dbReference type="ARBA" id="ARBA00022840"/>
    </source>
</evidence>
<name>A0A9D2E9J6_9BACE</name>
<evidence type="ECO:0000256" key="6">
    <source>
        <dbReference type="ARBA" id="ARBA00022556"/>
    </source>
</evidence>
<protein>
    <recommendedName>
        <fullName evidence="4 13">Tetraacyldisaccharide 4'-kinase</fullName>
        <ecNumber evidence="3 13">2.7.1.130</ecNumber>
    </recommendedName>
    <alternativeName>
        <fullName evidence="12 13">Lipid A 4'-kinase</fullName>
    </alternativeName>
</protein>
<sequence length="376" mass="43363">MDGQDFKTTRWLRPVSWLYGTGVWIRNKLFDWGWIRSESFDLPVICIGNLAVGGTGKTPHTEYLVRLLRNQRLNVATLSRGYRRKTKGYLLADDQSDAQAIGDEPRQMKTKFPDLRVAVDEDRRHGIRELMKLTRPQVDVVLLDDAFQHRRVRAGLNILLTDCHRLLTDDALLPEGRLREPAEGKGRAQVVVVTKCPDDIKPIDFNIITKKLGLQPWQRLFFTGLRYGQPRAVFPQSAGITERPEAWGAEKQVLLITGIAQPAPLLEEVRTKAGHVDHLAFGDHHDFCRKDFRLIEERFDRLEGTRRLLLTTEKDAARLKNHPLMPERLKPYLYALPVEIKVLQNQQLTFNQTIIDYVRKNPRNRIVPPREDAHPS</sequence>
<evidence type="ECO:0000256" key="11">
    <source>
        <dbReference type="ARBA" id="ARBA00023098"/>
    </source>
</evidence>
<dbReference type="GO" id="GO:0005886">
    <property type="term" value="C:plasma membrane"/>
    <property type="evidence" value="ECO:0007669"/>
    <property type="project" value="TreeGrafter"/>
</dbReference>
<keyword evidence="9 13" id="KW-0418">Kinase</keyword>
<evidence type="ECO:0000313" key="14">
    <source>
        <dbReference type="EMBL" id="HIZ33272.1"/>
    </source>
</evidence>
<dbReference type="NCBIfam" id="TIGR00682">
    <property type="entry name" value="lpxK"/>
    <property type="match status" value="1"/>
</dbReference>
<reference evidence="14" key="1">
    <citation type="journal article" date="2021" name="PeerJ">
        <title>Extensive microbial diversity within the chicken gut microbiome revealed by metagenomics and culture.</title>
        <authorList>
            <person name="Gilroy R."/>
            <person name="Ravi A."/>
            <person name="Getino M."/>
            <person name="Pursley I."/>
            <person name="Horton D.L."/>
            <person name="Alikhan N.F."/>
            <person name="Baker D."/>
            <person name="Gharbi K."/>
            <person name="Hall N."/>
            <person name="Watson M."/>
            <person name="Adriaenssens E.M."/>
            <person name="Foster-Nyarko E."/>
            <person name="Jarju S."/>
            <person name="Secka A."/>
            <person name="Antonio M."/>
            <person name="Oren A."/>
            <person name="Chaudhuri R.R."/>
            <person name="La Ragione R."/>
            <person name="Hildebrand F."/>
            <person name="Pallen M.J."/>
        </authorList>
    </citation>
    <scope>NUCLEOTIDE SEQUENCE</scope>
    <source>
        <strain evidence="14">ChiHjej9B8-1298</strain>
    </source>
</reference>
<dbReference type="EMBL" id="DXBX01000055">
    <property type="protein sequence ID" value="HIZ33272.1"/>
    <property type="molecule type" value="Genomic_DNA"/>
</dbReference>
<dbReference type="PANTHER" id="PTHR42724:SF1">
    <property type="entry name" value="TETRAACYLDISACCHARIDE 4'-KINASE, MITOCHONDRIAL-RELATED"/>
    <property type="match status" value="1"/>
</dbReference>
<dbReference type="HAMAP" id="MF_00409">
    <property type="entry name" value="LpxK"/>
    <property type="match status" value="1"/>
</dbReference>
<keyword evidence="5 13" id="KW-0444">Lipid biosynthesis</keyword>
<dbReference type="SUPFAM" id="SSF52540">
    <property type="entry name" value="P-loop containing nucleoside triphosphate hydrolases"/>
    <property type="match status" value="1"/>
</dbReference>
<dbReference type="InterPro" id="IPR003758">
    <property type="entry name" value="LpxK"/>
</dbReference>
<keyword evidence="10 13" id="KW-0067">ATP-binding</keyword>
<feature type="binding site" evidence="13">
    <location>
        <begin position="51"/>
        <end position="58"/>
    </location>
    <ligand>
        <name>ATP</name>
        <dbReference type="ChEBI" id="CHEBI:30616"/>
    </ligand>
</feature>
<organism evidence="14 15">
    <name type="scientific">Candidatus Bacteroides merdigallinarum</name>
    <dbReference type="NCBI Taxonomy" id="2838473"/>
    <lineage>
        <taxon>Bacteria</taxon>
        <taxon>Pseudomonadati</taxon>
        <taxon>Bacteroidota</taxon>
        <taxon>Bacteroidia</taxon>
        <taxon>Bacteroidales</taxon>
        <taxon>Bacteroidaceae</taxon>
        <taxon>Bacteroides</taxon>
    </lineage>
</organism>
<comment type="function">
    <text evidence="1 13">Transfers the gamma-phosphate of ATP to the 4'-position of a tetraacyldisaccharide 1-phosphate intermediate (termed DS-1-P) to form tetraacyldisaccharide 1,4'-bis-phosphate (lipid IVA).</text>
</comment>
<dbReference type="EC" id="2.7.1.130" evidence="3 13"/>
<evidence type="ECO:0000256" key="8">
    <source>
        <dbReference type="ARBA" id="ARBA00022741"/>
    </source>
</evidence>
<comment type="similarity">
    <text evidence="13">Belongs to the LpxK family.</text>
</comment>
<evidence type="ECO:0000256" key="1">
    <source>
        <dbReference type="ARBA" id="ARBA00002274"/>
    </source>
</evidence>
<evidence type="ECO:0000256" key="12">
    <source>
        <dbReference type="ARBA" id="ARBA00029757"/>
    </source>
</evidence>
<evidence type="ECO:0000256" key="3">
    <source>
        <dbReference type="ARBA" id="ARBA00012071"/>
    </source>
</evidence>
<dbReference type="Pfam" id="PF02606">
    <property type="entry name" value="LpxK"/>
    <property type="match status" value="1"/>
</dbReference>
<proteinExistence type="inferred from homology"/>
<dbReference type="PANTHER" id="PTHR42724">
    <property type="entry name" value="TETRAACYLDISACCHARIDE 4'-KINASE"/>
    <property type="match status" value="1"/>
</dbReference>
<evidence type="ECO:0000256" key="7">
    <source>
        <dbReference type="ARBA" id="ARBA00022679"/>
    </source>
</evidence>
<keyword evidence="6 13" id="KW-0441">Lipid A biosynthesis</keyword>
<evidence type="ECO:0000256" key="13">
    <source>
        <dbReference type="HAMAP-Rule" id="MF_00409"/>
    </source>
</evidence>
<comment type="catalytic activity">
    <reaction evidence="13">
        <text>a lipid A disaccharide + ATP = a lipid IVA + ADP + H(+)</text>
        <dbReference type="Rhea" id="RHEA:67840"/>
        <dbReference type="ChEBI" id="CHEBI:15378"/>
        <dbReference type="ChEBI" id="CHEBI:30616"/>
        <dbReference type="ChEBI" id="CHEBI:176343"/>
        <dbReference type="ChEBI" id="CHEBI:176425"/>
        <dbReference type="ChEBI" id="CHEBI:456216"/>
        <dbReference type="EC" id="2.7.1.130"/>
    </reaction>
</comment>
<evidence type="ECO:0000256" key="2">
    <source>
        <dbReference type="ARBA" id="ARBA00004870"/>
    </source>
</evidence>
<accession>A0A9D2E9J6</accession>
<evidence type="ECO:0000256" key="5">
    <source>
        <dbReference type="ARBA" id="ARBA00022516"/>
    </source>
</evidence>
<dbReference type="GO" id="GO:0009245">
    <property type="term" value="P:lipid A biosynthetic process"/>
    <property type="evidence" value="ECO:0007669"/>
    <property type="project" value="UniProtKB-UniRule"/>
</dbReference>
<dbReference type="GO" id="GO:0009244">
    <property type="term" value="P:lipopolysaccharide core region biosynthetic process"/>
    <property type="evidence" value="ECO:0007669"/>
    <property type="project" value="TreeGrafter"/>
</dbReference>
<reference evidence="14" key="2">
    <citation type="submission" date="2021-04" db="EMBL/GenBank/DDBJ databases">
        <authorList>
            <person name="Gilroy R."/>
        </authorList>
    </citation>
    <scope>NUCLEOTIDE SEQUENCE</scope>
    <source>
        <strain evidence="14">ChiHjej9B8-1298</strain>
    </source>
</reference>
<evidence type="ECO:0000256" key="4">
    <source>
        <dbReference type="ARBA" id="ARBA00016436"/>
    </source>
</evidence>
<dbReference type="GO" id="GO:0005524">
    <property type="term" value="F:ATP binding"/>
    <property type="evidence" value="ECO:0007669"/>
    <property type="project" value="UniProtKB-UniRule"/>
</dbReference>
<evidence type="ECO:0000256" key="9">
    <source>
        <dbReference type="ARBA" id="ARBA00022777"/>
    </source>
</evidence>
<keyword evidence="7 13" id="KW-0808">Transferase</keyword>
<dbReference type="Proteomes" id="UP000824028">
    <property type="component" value="Unassembled WGS sequence"/>
</dbReference>
<dbReference type="GO" id="GO:0009029">
    <property type="term" value="F:lipid-A 4'-kinase activity"/>
    <property type="evidence" value="ECO:0007669"/>
    <property type="project" value="UniProtKB-UniRule"/>
</dbReference>
<keyword evidence="8 13" id="KW-0547">Nucleotide-binding</keyword>